<dbReference type="Gene3D" id="3.40.720.10">
    <property type="entry name" value="Alkaline Phosphatase, subunit A"/>
    <property type="match status" value="1"/>
</dbReference>
<sequence length="143" mass="16413">MHHDSLYRRTTGFHGDLAFNINVSDDDPPNWAKRGVAFTNYWSSWRTSRSVESLQFAQLPYDDVEDSGMTGGKKDVELAGLPQLFKAKGYESFFTTGCQTEYDDWNSFLPAHGFDTVWSRDEMMKIAESDLNISSDDWYGEQQ</sequence>
<organism evidence="2 3">
    <name type="scientific">Phytophthora sojae (strain P6497)</name>
    <name type="common">Soybean stem and root rot agent</name>
    <name type="synonym">Phytophthora megasperma f. sp. glycines</name>
    <dbReference type="NCBI Taxonomy" id="1094619"/>
    <lineage>
        <taxon>Eukaryota</taxon>
        <taxon>Sar</taxon>
        <taxon>Stramenopiles</taxon>
        <taxon>Oomycota</taxon>
        <taxon>Peronosporomycetes</taxon>
        <taxon>Peronosporales</taxon>
        <taxon>Peronosporaceae</taxon>
        <taxon>Phytophthora</taxon>
    </lineage>
</organism>
<dbReference type="InParanoid" id="G5AAJ7"/>
<dbReference type="GeneID" id="20638431"/>
<dbReference type="Proteomes" id="UP000002640">
    <property type="component" value="Unassembled WGS sequence"/>
</dbReference>
<keyword evidence="3" id="KW-1185">Reference proteome</keyword>
<evidence type="ECO:0000313" key="2">
    <source>
        <dbReference type="EMBL" id="EGZ07626.1"/>
    </source>
</evidence>
<dbReference type="InterPro" id="IPR052701">
    <property type="entry name" value="GAG_Ulvan_Degrading_Sulfatases"/>
</dbReference>
<accession>G5AAJ7</accession>
<dbReference type="Pfam" id="PF00884">
    <property type="entry name" value="Sulfatase"/>
    <property type="match status" value="1"/>
</dbReference>
<dbReference type="AlphaFoldDB" id="G5AAJ7"/>
<dbReference type="RefSeq" id="XP_009537192.1">
    <property type="nucleotide sequence ID" value="XM_009538897.1"/>
</dbReference>
<reference evidence="2 3" key="1">
    <citation type="journal article" date="2006" name="Science">
        <title>Phytophthora genome sequences uncover evolutionary origins and mechanisms of pathogenesis.</title>
        <authorList>
            <person name="Tyler B.M."/>
            <person name="Tripathy S."/>
            <person name="Zhang X."/>
            <person name="Dehal P."/>
            <person name="Jiang R.H."/>
            <person name="Aerts A."/>
            <person name="Arredondo F.D."/>
            <person name="Baxter L."/>
            <person name="Bensasson D."/>
            <person name="Beynon J.L."/>
            <person name="Chapman J."/>
            <person name="Damasceno C.M."/>
            <person name="Dorrance A.E."/>
            <person name="Dou D."/>
            <person name="Dickerman A.W."/>
            <person name="Dubchak I.L."/>
            <person name="Garbelotto M."/>
            <person name="Gijzen M."/>
            <person name="Gordon S.G."/>
            <person name="Govers F."/>
            <person name="Grunwald N.J."/>
            <person name="Huang W."/>
            <person name="Ivors K.L."/>
            <person name="Jones R.W."/>
            <person name="Kamoun S."/>
            <person name="Krampis K."/>
            <person name="Lamour K.H."/>
            <person name="Lee M.K."/>
            <person name="McDonald W.H."/>
            <person name="Medina M."/>
            <person name="Meijer H.J."/>
            <person name="Nordberg E.K."/>
            <person name="Maclean D.J."/>
            <person name="Ospina-Giraldo M.D."/>
            <person name="Morris P.F."/>
            <person name="Phuntumart V."/>
            <person name="Putnam N.H."/>
            <person name="Rash S."/>
            <person name="Rose J.K."/>
            <person name="Sakihama Y."/>
            <person name="Salamov A.A."/>
            <person name="Savidor A."/>
            <person name="Scheuring C.F."/>
            <person name="Smith B.M."/>
            <person name="Sobral B.W."/>
            <person name="Terry A."/>
            <person name="Torto-Alalibo T.A."/>
            <person name="Win J."/>
            <person name="Xu Z."/>
            <person name="Zhang H."/>
            <person name="Grigoriev I.V."/>
            <person name="Rokhsar D.S."/>
            <person name="Boore J.L."/>
        </authorList>
    </citation>
    <scope>NUCLEOTIDE SEQUENCE [LARGE SCALE GENOMIC DNA]</scope>
    <source>
        <strain evidence="2 3">P6497</strain>
    </source>
</reference>
<dbReference type="InterPro" id="IPR017850">
    <property type="entry name" value="Alkaline_phosphatase_core_sf"/>
</dbReference>
<dbReference type="InterPro" id="IPR000917">
    <property type="entry name" value="Sulfatase_N"/>
</dbReference>
<gene>
    <name evidence="2" type="ORF">PHYSODRAFT_253909</name>
</gene>
<feature type="domain" description="Sulfatase N-terminal" evidence="1">
    <location>
        <begin position="30"/>
        <end position="124"/>
    </location>
</feature>
<dbReference type="OMA" id="VAFTNYW"/>
<dbReference type="SUPFAM" id="SSF53649">
    <property type="entry name" value="Alkaline phosphatase-like"/>
    <property type="match status" value="1"/>
</dbReference>
<dbReference type="STRING" id="1094619.G5AAJ7"/>
<dbReference type="KEGG" id="psoj:PHYSODRAFT_253909"/>
<dbReference type="EMBL" id="JH159162">
    <property type="protein sequence ID" value="EGZ07626.1"/>
    <property type="molecule type" value="Genomic_DNA"/>
</dbReference>
<dbReference type="PANTHER" id="PTHR43751">
    <property type="entry name" value="SULFATASE"/>
    <property type="match status" value="1"/>
</dbReference>
<name>G5AAJ7_PHYSP</name>
<proteinExistence type="predicted"/>
<protein>
    <recommendedName>
        <fullName evidence="1">Sulfatase N-terminal domain-containing protein</fullName>
    </recommendedName>
</protein>
<evidence type="ECO:0000313" key="3">
    <source>
        <dbReference type="Proteomes" id="UP000002640"/>
    </source>
</evidence>
<dbReference type="PANTHER" id="PTHR43751:SF3">
    <property type="entry name" value="SULFATASE N-TERMINAL DOMAIN-CONTAINING PROTEIN"/>
    <property type="match status" value="1"/>
</dbReference>
<evidence type="ECO:0000259" key="1">
    <source>
        <dbReference type="Pfam" id="PF00884"/>
    </source>
</evidence>